<comment type="caution">
    <text evidence="2">The sequence shown here is derived from an EMBL/GenBank/DDBJ whole genome shotgun (WGS) entry which is preliminary data.</text>
</comment>
<keyword evidence="3" id="KW-1185">Reference proteome</keyword>
<dbReference type="Proteomes" id="UP000630097">
    <property type="component" value="Unassembled WGS sequence"/>
</dbReference>
<accession>A0A8J3LWR5</accession>
<dbReference type="EMBL" id="BONV01000013">
    <property type="protein sequence ID" value="GIG80112.1"/>
    <property type="molecule type" value="Genomic_DNA"/>
</dbReference>
<feature type="compositionally biased region" description="Basic and acidic residues" evidence="1">
    <location>
        <begin position="1"/>
        <end position="18"/>
    </location>
</feature>
<proteinExistence type="predicted"/>
<name>A0A8J3LWR5_9ACTN</name>
<reference evidence="2 3" key="1">
    <citation type="submission" date="2021-01" db="EMBL/GenBank/DDBJ databases">
        <title>Whole genome shotgun sequence of Planotetraspora kaengkrachanensis NBRC 104272.</title>
        <authorList>
            <person name="Komaki H."/>
            <person name="Tamura T."/>
        </authorList>
    </citation>
    <scope>NUCLEOTIDE SEQUENCE [LARGE SCALE GENOMIC DNA]</scope>
    <source>
        <strain evidence="2 3">NBRC 104272</strain>
    </source>
</reference>
<feature type="region of interest" description="Disordered" evidence="1">
    <location>
        <begin position="1"/>
        <end position="24"/>
    </location>
</feature>
<evidence type="ECO:0000256" key="1">
    <source>
        <dbReference type="SAM" id="MobiDB-lite"/>
    </source>
</evidence>
<evidence type="ECO:0000313" key="2">
    <source>
        <dbReference type="EMBL" id="GIG80112.1"/>
    </source>
</evidence>
<sequence length="81" mass="8893">MDQDVHVRDAVRQERIPDVEDPPGDVGDVAAVFVDGHDAAEIRRRGHFCEERPAYTGGAAGDGDDGRTEAFRGRHEVLTLH</sequence>
<evidence type="ECO:0000313" key="3">
    <source>
        <dbReference type="Proteomes" id="UP000630097"/>
    </source>
</evidence>
<gene>
    <name evidence="2" type="ORF">Pka01_32390</name>
</gene>
<organism evidence="2 3">
    <name type="scientific">Planotetraspora kaengkrachanensis</name>
    <dbReference type="NCBI Taxonomy" id="575193"/>
    <lineage>
        <taxon>Bacteria</taxon>
        <taxon>Bacillati</taxon>
        <taxon>Actinomycetota</taxon>
        <taxon>Actinomycetes</taxon>
        <taxon>Streptosporangiales</taxon>
        <taxon>Streptosporangiaceae</taxon>
        <taxon>Planotetraspora</taxon>
    </lineage>
</organism>
<dbReference type="AlphaFoldDB" id="A0A8J3LWR5"/>
<protein>
    <submittedName>
        <fullName evidence="2">Uncharacterized protein</fullName>
    </submittedName>
</protein>